<dbReference type="InterPro" id="IPR036259">
    <property type="entry name" value="MFS_trans_sf"/>
</dbReference>
<dbReference type="CDD" id="cd17393">
    <property type="entry name" value="MFS_MosC_like"/>
    <property type="match status" value="1"/>
</dbReference>
<accession>A0AAJ6BG22</accession>
<dbReference type="Pfam" id="PF07690">
    <property type="entry name" value="MFS_1"/>
    <property type="match status" value="1"/>
</dbReference>
<dbReference type="Gene3D" id="1.20.1250.20">
    <property type="entry name" value="MFS general substrate transporter like domains"/>
    <property type="match status" value="2"/>
</dbReference>
<evidence type="ECO:0000259" key="6">
    <source>
        <dbReference type="PROSITE" id="PS50850"/>
    </source>
</evidence>
<evidence type="ECO:0000256" key="3">
    <source>
        <dbReference type="ARBA" id="ARBA00022989"/>
    </source>
</evidence>
<feature type="transmembrane region" description="Helical" evidence="5">
    <location>
        <begin position="216"/>
        <end position="242"/>
    </location>
</feature>
<feature type="domain" description="Major facilitator superfamily (MFS) profile" evidence="6">
    <location>
        <begin position="16"/>
        <end position="397"/>
    </location>
</feature>
<feature type="transmembrane region" description="Helical" evidence="5">
    <location>
        <begin position="285"/>
        <end position="304"/>
    </location>
</feature>
<dbReference type="GO" id="GO:0022857">
    <property type="term" value="F:transmembrane transporter activity"/>
    <property type="evidence" value="ECO:0007669"/>
    <property type="project" value="InterPro"/>
</dbReference>
<evidence type="ECO:0000313" key="7">
    <source>
        <dbReference type="EMBL" id="WEK33621.1"/>
    </source>
</evidence>
<feature type="transmembrane region" description="Helical" evidence="5">
    <location>
        <begin position="310"/>
        <end position="331"/>
    </location>
</feature>
<feature type="transmembrane region" description="Helical" evidence="5">
    <location>
        <begin position="58"/>
        <end position="78"/>
    </location>
</feature>
<feature type="transmembrane region" description="Helical" evidence="5">
    <location>
        <begin position="108"/>
        <end position="126"/>
    </location>
</feature>
<name>A0AAJ6BG22_9BACT</name>
<dbReference type="GO" id="GO:0016020">
    <property type="term" value="C:membrane"/>
    <property type="evidence" value="ECO:0007669"/>
    <property type="project" value="UniProtKB-SubCell"/>
</dbReference>
<protein>
    <submittedName>
        <fullName evidence="7">MFS transporter</fullName>
    </submittedName>
</protein>
<dbReference type="Proteomes" id="UP001220610">
    <property type="component" value="Chromosome"/>
</dbReference>
<dbReference type="AlphaFoldDB" id="A0AAJ6BG22"/>
<feature type="transmembrane region" description="Helical" evidence="5">
    <location>
        <begin position="85"/>
        <end position="102"/>
    </location>
</feature>
<dbReference type="PANTHER" id="PTHR23514">
    <property type="entry name" value="BYPASS OF STOP CODON PROTEIN 6"/>
    <property type="match status" value="1"/>
</dbReference>
<gene>
    <name evidence="7" type="ORF">P0Y53_14105</name>
</gene>
<keyword evidence="3 5" id="KW-1133">Transmembrane helix</keyword>
<sequence>MHSSSAIAINIPDKRVVVHKRIAVIVLFFANGFLYGNWTARLPSIKAFYGIGNGTLGTLLFTIALGALVAMPIAGWIAHKFSNERLTLITGLLFCCSVPLMPLSDNLWVARCLFFSIGMFSGAMDVSMNGQAVLVERAWKKPIMSSFHALFSIGMAAGAGVAALFSRFSISLPLHLVLVALAALTGLLVCSRLVLLQLPAAGSDPSPAAAHFRMPALAILPLGIIGFCGMTGEGAIADWSAIFMHTVVGSTESFSALAFGIFGAAMTIGRLGGDYLTHALGKKTLLIADVLLAIAGLSMVLLIANSWASITGFFLVGIGLATVVPIIYSTAGNIKGLTPSAGIAMVSTIGYMGFFLGPPMIGYIADQWGLRIGLAYVIGLFVLMGILILFTPSQQKK</sequence>
<feature type="transmembrane region" description="Helical" evidence="5">
    <location>
        <begin position="370"/>
        <end position="390"/>
    </location>
</feature>
<feature type="transmembrane region" description="Helical" evidence="5">
    <location>
        <begin position="147"/>
        <end position="168"/>
    </location>
</feature>
<proteinExistence type="predicted"/>
<feature type="transmembrane region" description="Helical" evidence="5">
    <location>
        <begin position="174"/>
        <end position="195"/>
    </location>
</feature>
<keyword evidence="4 5" id="KW-0472">Membrane</keyword>
<dbReference type="InterPro" id="IPR051788">
    <property type="entry name" value="MFS_Transporter"/>
</dbReference>
<comment type="subcellular location">
    <subcellularLocation>
        <location evidence="1">Membrane</location>
        <topology evidence="1">Multi-pass membrane protein</topology>
    </subcellularLocation>
</comment>
<dbReference type="PANTHER" id="PTHR23514:SF13">
    <property type="entry name" value="INNER MEMBRANE PROTEIN YBJJ"/>
    <property type="match status" value="1"/>
</dbReference>
<organism evidence="7 8">
    <name type="scientific">Candidatus Pseudobacter hemicellulosilyticus</name>
    <dbReference type="NCBI Taxonomy" id="3121375"/>
    <lineage>
        <taxon>Bacteria</taxon>
        <taxon>Pseudomonadati</taxon>
        <taxon>Bacteroidota</taxon>
        <taxon>Chitinophagia</taxon>
        <taxon>Chitinophagales</taxon>
        <taxon>Chitinophagaceae</taxon>
        <taxon>Pseudobacter</taxon>
    </lineage>
</organism>
<dbReference type="PROSITE" id="PS50850">
    <property type="entry name" value="MFS"/>
    <property type="match status" value="1"/>
</dbReference>
<evidence type="ECO:0000256" key="4">
    <source>
        <dbReference type="ARBA" id="ARBA00023136"/>
    </source>
</evidence>
<evidence type="ECO:0000256" key="5">
    <source>
        <dbReference type="SAM" id="Phobius"/>
    </source>
</evidence>
<evidence type="ECO:0000256" key="2">
    <source>
        <dbReference type="ARBA" id="ARBA00022692"/>
    </source>
</evidence>
<reference evidence="7" key="1">
    <citation type="submission" date="2023-03" db="EMBL/GenBank/DDBJ databases">
        <title>Andean soil-derived lignocellulolytic bacterial consortium as a source of novel taxa and putative plastic-active enzymes.</title>
        <authorList>
            <person name="Diaz-Garcia L."/>
            <person name="Chuvochina M."/>
            <person name="Feuerriegel G."/>
            <person name="Bunk B."/>
            <person name="Sproer C."/>
            <person name="Streit W.R."/>
            <person name="Rodriguez L.M."/>
            <person name="Overmann J."/>
            <person name="Jimenez D.J."/>
        </authorList>
    </citation>
    <scope>NUCLEOTIDE SEQUENCE</scope>
    <source>
        <strain evidence="7">MAG 7</strain>
    </source>
</reference>
<keyword evidence="2 5" id="KW-0812">Transmembrane</keyword>
<feature type="transmembrane region" description="Helical" evidence="5">
    <location>
        <begin position="343"/>
        <end position="364"/>
    </location>
</feature>
<dbReference type="InterPro" id="IPR011701">
    <property type="entry name" value="MFS"/>
</dbReference>
<feature type="transmembrane region" description="Helical" evidence="5">
    <location>
        <begin position="21"/>
        <end position="38"/>
    </location>
</feature>
<dbReference type="EMBL" id="CP119311">
    <property type="protein sequence ID" value="WEK33621.1"/>
    <property type="molecule type" value="Genomic_DNA"/>
</dbReference>
<dbReference type="SUPFAM" id="SSF103473">
    <property type="entry name" value="MFS general substrate transporter"/>
    <property type="match status" value="1"/>
</dbReference>
<dbReference type="InterPro" id="IPR020846">
    <property type="entry name" value="MFS_dom"/>
</dbReference>
<evidence type="ECO:0000313" key="8">
    <source>
        <dbReference type="Proteomes" id="UP001220610"/>
    </source>
</evidence>
<evidence type="ECO:0000256" key="1">
    <source>
        <dbReference type="ARBA" id="ARBA00004141"/>
    </source>
</evidence>